<gene>
    <name evidence="1" type="ORF">BDR25DRAFT_385655</name>
</gene>
<comment type="caution">
    <text evidence="1">The sequence shown here is derived from an EMBL/GenBank/DDBJ whole genome shotgun (WGS) entry which is preliminary data.</text>
</comment>
<keyword evidence="2" id="KW-1185">Reference proteome</keyword>
<sequence length="493" mass="55632">MLTFGNYLYPNAVILPVLALLAVLLDIPPLVWHMSQHNIAAWSLILWIILANFFNFTNPLIWPTDDIDHWWDGNGLCDVEVRVFLSFGIGLPAAVMMVMRKLAKVMDTRNITVAPTQSQRVREKALDGLWCWGYPLLMALIYYIVQPIRYWIFGISGCVVALDESWLSIVLIHMWTPITVLIGSYYAGILVWRLYRYRKDFHRLIAARNTTKSRFMRLFVMSMIIIVIFLPYSIWIFYLNASQTQGPFVWSRVHGPDWNSIIKAPVAGQIRVDKWGQIAGGYLTFFVFGTGTDANNTYKRMLCAMGLGKIFPSLHKESVSGASTPTSSSFARKSWFSIRSKAKSFSSKNESGIETLSSNTMNSSISVSSPTTPRFQNFHQASTVNPALPRSACIAALVSQKPLFFRRLLTRGRTGNLPTVLPSSHHKTADLVESEMISASTNFPGVYTYAWASNSRQASRFPASNGVYVIREVRQNNEAHTSPNKEQSPEFLV</sequence>
<name>A0ACB6R4F1_9PLEO</name>
<evidence type="ECO:0000313" key="1">
    <source>
        <dbReference type="EMBL" id="KAF2474199.1"/>
    </source>
</evidence>
<reference evidence="1" key="1">
    <citation type="journal article" date="2020" name="Stud. Mycol.">
        <title>101 Dothideomycetes genomes: a test case for predicting lifestyles and emergence of pathogens.</title>
        <authorList>
            <person name="Haridas S."/>
            <person name="Albert R."/>
            <person name="Binder M."/>
            <person name="Bloem J."/>
            <person name="Labutti K."/>
            <person name="Salamov A."/>
            <person name="Andreopoulos B."/>
            <person name="Baker S."/>
            <person name="Barry K."/>
            <person name="Bills G."/>
            <person name="Bluhm B."/>
            <person name="Cannon C."/>
            <person name="Castanera R."/>
            <person name="Culley D."/>
            <person name="Daum C."/>
            <person name="Ezra D."/>
            <person name="Gonzalez J."/>
            <person name="Henrissat B."/>
            <person name="Kuo A."/>
            <person name="Liang C."/>
            <person name="Lipzen A."/>
            <person name="Lutzoni F."/>
            <person name="Magnuson J."/>
            <person name="Mondo S."/>
            <person name="Nolan M."/>
            <person name="Ohm R."/>
            <person name="Pangilinan J."/>
            <person name="Park H.-J."/>
            <person name="Ramirez L."/>
            <person name="Alfaro M."/>
            <person name="Sun H."/>
            <person name="Tritt A."/>
            <person name="Yoshinaga Y."/>
            <person name="Zwiers L.-H."/>
            <person name="Turgeon B."/>
            <person name="Goodwin S."/>
            <person name="Spatafora J."/>
            <person name="Crous P."/>
            <person name="Grigoriev I."/>
        </authorList>
    </citation>
    <scope>NUCLEOTIDE SEQUENCE</scope>
    <source>
        <strain evidence="1">ATCC 200398</strain>
    </source>
</reference>
<organism evidence="1 2">
    <name type="scientific">Lindgomyces ingoldianus</name>
    <dbReference type="NCBI Taxonomy" id="673940"/>
    <lineage>
        <taxon>Eukaryota</taxon>
        <taxon>Fungi</taxon>
        <taxon>Dikarya</taxon>
        <taxon>Ascomycota</taxon>
        <taxon>Pezizomycotina</taxon>
        <taxon>Dothideomycetes</taxon>
        <taxon>Pleosporomycetidae</taxon>
        <taxon>Pleosporales</taxon>
        <taxon>Lindgomycetaceae</taxon>
        <taxon>Lindgomyces</taxon>
    </lineage>
</organism>
<accession>A0ACB6R4F1</accession>
<evidence type="ECO:0000313" key="2">
    <source>
        <dbReference type="Proteomes" id="UP000799755"/>
    </source>
</evidence>
<dbReference type="Proteomes" id="UP000799755">
    <property type="component" value="Unassembled WGS sequence"/>
</dbReference>
<dbReference type="EMBL" id="MU003498">
    <property type="protein sequence ID" value="KAF2474199.1"/>
    <property type="molecule type" value="Genomic_DNA"/>
</dbReference>
<proteinExistence type="predicted"/>
<protein>
    <submittedName>
        <fullName evidence="1">STE3-domain-containing protein</fullName>
    </submittedName>
</protein>